<proteinExistence type="predicted"/>
<gene>
    <name evidence="1" type="ordered locus">SM11_chr1075</name>
</gene>
<dbReference type="EMBL" id="CP001830">
    <property type="protein sequence ID" value="AEH78352.1"/>
    <property type="molecule type" value="Genomic_DNA"/>
</dbReference>
<evidence type="ECO:0000313" key="2">
    <source>
        <dbReference type="Proteomes" id="UP000009045"/>
    </source>
</evidence>
<evidence type="ECO:0000313" key="1">
    <source>
        <dbReference type="EMBL" id="AEH78352.1"/>
    </source>
</evidence>
<dbReference type="AlphaFoldDB" id="F7X3E8"/>
<dbReference type="Proteomes" id="UP000009045">
    <property type="component" value="Chromosome"/>
</dbReference>
<dbReference type="RefSeq" id="WP_014529281.1">
    <property type="nucleotide sequence ID" value="NC_017325.1"/>
</dbReference>
<sequence length="58" mass="6655">MVFYMPGATHEFVLQALDPERLIPKDAPIHGSGYRPLIPPNTCQFKATGTLPRWRDFR</sequence>
<dbReference type="KEGG" id="smx:SM11_chr1075"/>
<dbReference type="HOGENOM" id="CLU_2976858_0_0_5"/>
<accession>F7X3E8</accession>
<reference evidence="1 2" key="1">
    <citation type="journal article" date="2011" name="J. Biotechnol.">
        <title>The complete genome sequence of the dominant Sinorhizobium meliloti field isolate SM11 extends the S. meliloti pan-genome.</title>
        <authorList>
            <person name="Schneiker-Bekel S."/>
            <person name="Wibberg D."/>
            <person name="Bekel T."/>
            <person name="Blom J."/>
            <person name="Linke B."/>
            <person name="Neuweger H."/>
            <person name="Stiens M."/>
            <person name="Vorholter F.J."/>
            <person name="Weidner S."/>
            <person name="Goesmann A."/>
            <person name="Puhler A."/>
            <person name="Schluter A."/>
        </authorList>
    </citation>
    <scope>NUCLEOTIDE SEQUENCE [LARGE SCALE GENOMIC DNA]</scope>
    <source>
        <strain evidence="1 2">SM11</strain>
    </source>
</reference>
<dbReference type="PATRIC" id="fig|707241.3.peg.1128"/>
<organism evidence="1 2">
    <name type="scientific">Sinorhizobium meliloti (strain SM11)</name>
    <dbReference type="NCBI Taxonomy" id="707241"/>
    <lineage>
        <taxon>Bacteria</taxon>
        <taxon>Pseudomonadati</taxon>
        <taxon>Pseudomonadota</taxon>
        <taxon>Alphaproteobacteria</taxon>
        <taxon>Hyphomicrobiales</taxon>
        <taxon>Rhizobiaceae</taxon>
        <taxon>Sinorhizobium/Ensifer group</taxon>
        <taxon>Sinorhizobium</taxon>
    </lineage>
</organism>
<name>F7X3E8_SINMM</name>
<protein>
    <submittedName>
        <fullName evidence="1">Uncharacterized protein</fullName>
    </submittedName>
</protein>